<protein>
    <recommendedName>
        <fullName evidence="4">Peptidase</fullName>
    </recommendedName>
</protein>
<proteinExistence type="predicted"/>
<organism evidence="2 3">
    <name type="scientific">Nocardioides zeae</name>
    <dbReference type="NCBI Taxonomy" id="1457234"/>
    <lineage>
        <taxon>Bacteria</taxon>
        <taxon>Bacillati</taxon>
        <taxon>Actinomycetota</taxon>
        <taxon>Actinomycetes</taxon>
        <taxon>Propionibacteriales</taxon>
        <taxon>Nocardioidaceae</taxon>
        <taxon>Nocardioides</taxon>
    </lineage>
</organism>
<comment type="caution">
    <text evidence="2">The sequence shown here is derived from an EMBL/GenBank/DDBJ whole genome shotgun (WGS) entry which is preliminary data.</text>
</comment>
<accession>A0A6P0HLR4</accession>
<feature type="region of interest" description="Disordered" evidence="1">
    <location>
        <begin position="33"/>
        <end position="55"/>
    </location>
</feature>
<dbReference type="EMBL" id="JAAGXA010000008">
    <property type="protein sequence ID" value="NEN79194.1"/>
    <property type="molecule type" value="Genomic_DNA"/>
</dbReference>
<dbReference type="RefSeq" id="WP_163772728.1">
    <property type="nucleotide sequence ID" value="NZ_JAAGXA010000008.1"/>
</dbReference>
<sequence length="887" mass="95251">MRPAPTDQRSARLHVLLALVTAVVTAATLLNGPRLLGGEAGVGDSTATPADRTGGAIHDLADQSEAYAAGLGTTDVEGVHTHADGSSHDHADPATRNDVSRSGEAATDPTTPEQATANRASVEEGRAAPEPATTTVDLERPRLPVPEDVWAMARGCYTLQAPDGRYVVTGTSRGTGVSAGATRPSDATPFRFQATDLGVYLLYTLEERFTAAATNGGVRIADAPSQQAEWVAERGTDGRFTFANLALDRRLAVTPTGATLTDPGTRFALRTATGCATYPEAEVNIDGDPLAGVTPYQEVRGYIDAHTHGMAFEFLGGAAHCGRPWHRYGIAYATRDCPDHEATLGIATPLETVLSGRPTHDTTGWPTYRDFPAPDSLTHGGTYMTWMERNWRGGQRVLVNLLVENGQLCEIYPIRKPGYNCDDMDTIRRQAQRMVEFERYVDAQHGGPGRGWYRIVRTPAEARAVINGGRLAVVMGIETSVPFGCSMTLDVPHCDTAAIDAQLDEMYALGVRQMEIVNKFDNALSGVAGDEGAIGVAVNLGNFLETGTFWNMEHCEPADGESADRTQSTALPPQADGPQQDAIFGAVLEVSGLLNLPALPLYPSPLHCNRRGLTELGAHLVDAMADRGMLIDPDHMSVVGRSALLDQLEERAYPGVLSSHSWSTPDAYPRIYALGGFVAPYAGDSVGFYEKWQRHLGWADPRFYFGFGYGADINGLGAQGNPRGADVDNPVTYPFTGFGGSVVDQQVSGERVYDLNVDGVAHYGLYPDWIEDLRLIATADAGPAQAAALMEDLARGPEAYLQTWERATGIAPDSCRNPELRLSVPELLNVAHRGASTQQVLEGAGQPYLRPGTSYVYCTEPVRGLDRVRVTFGPDGRVVATQQVRES</sequence>
<dbReference type="InterPro" id="IPR032466">
    <property type="entry name" value="Metal_Hydrolase"/>
</dbReference>
<dbReference type="Proteomes" id="UP000468687">
    <property type="component" value="Unassembled WGS sequence"/>
</dbReference>
<feature type="compositionally biased region" description="Polar residues" evidence="1">
    <location>
        <begin position="108"/>
        <end position="119"/>
    </location>
</feature>
<evidence type="ECO:0000313" key="2">
    <source>
        <dbReference type="EMBL" id="NEN79194.1"/>
    </source>
</evidence>
<dbReference type="SUPFAM" id="SSF51556">
    <property type="entry name" value="Metallo-dependent hydrolases"/>
    <property type="match status" value="1"/>
</dbReference>
<keyword evidence="3" id="KW-1185">Reference proteome</keyword>
<feature type="region of interest" description="Disordered" evidence="1">
    <location>
        <begin position="77"/>
        <end position="137"/>
    </location>
</feature>
<gene>
    <name evidence="2" type="ORF">G3T38_12990</name>
</gene>
<dbReference type="AlphaFoldDB" id="A0A6P0HLR4"/>
<evidence type="ECO:0000313" key="3">
    <source>
        <dbReference type="Proteomes" id="UP000468687"/>
    </source>
</evidence>
<evidence type="ECO:0008006" key="4">
    <source>
        <dbReference type="Google" id="ProtNLM"/>
    </source>
</evidence>
<evidence type="ECO:0000256" key="1">
    <source>
        <dbReference type="SAM" id="MobiDB-lite"/>
    </source>
</evidence>
<reference evidence="2 3" key="1">
    <citation type="journal article" date="2014" name="Int. J. Syst. Evol. Microbiol.">
        <title>Nocardioides zeae sp. nov., isolated from the stem of Zea mays.</title>
        <authorList>
            <person name="Glaeser S.P."/>
            <person name="McInroy J.A."/>
            <person name="Busse H.J."/>
            <person name="Kampfer P."/>
        </authorList>
    </citation>
    <scope>NUCLEOTIDE SEQUENCE [LARGE SCALE GENOMIC DNA]</scope>
    <source>
        <strain evidence="2 3">JCM 30728</strain>
    </source>
</reference>
<feature type="compositionally biased region" description="Basic and acidic residues" evidence="1">
    <location>
        <begin position="77"/>
        <end position="101"/>
    </location>
</feature>
<dbReference type="Gene3D" id="3.20.20.140">
    <property type="entry name" value="Metal-dependent hydrolases"/>
    <property type="match status" value="1"/>
</dbReference>
<name>A0A6P0HLR4_9ACTN</name>
<feature type="region of interest" description="Disordered" evidence="1">
    <location>
        <begin position="555"/>
        <end position="576"/>
    </location>
</feature>